<evidence type="ECO:0000256" key="1">
    <source>
        <dbReference type="SAM" id="MobiDB-lite"/>
    </source>
</evidence>
<name>A0A2T8KQ39_9POAL</name>
<feature type="compositionally biased region" description="Low complexity" evidence="1">
    <location>
        <begin position="234"/>
        <end position="249"/>
    </location>
</feature>
<reference evidence="2" key="1">
    <citation type="submission" date="2018-04" db="EMBL/GenBank/DDBJ databases">
        <title>WGS assembly of Panicum hallii.</title>
        <authorList>
            <person name="Lovell J."/>
            <person name="Jenkins J."/>
            <person name="Lowry D."/>
            <person name="Mamidi S."/>
            <person name="Sreedasyam A."/>
            <person name="Weng X."/>
            <person name="Barry K."/>
            <person name="Bonette J."/>
            <person name="Campitelli B."/>
            <person name="Daum C."/>
            <person name="Gordon S."/>
            <person name="Gould B."/>
            <person name="Lipzen A."/>
            <person name="Macqueen A."/>
            <person name="Palacio-Mejia J."/>
            <person name="Plott C."/>
            <person name="Shakirov E."/>
            <person name="Shu S."/>
            <person name="Yoshinaga Y."/>
            <person name="Zane M."/>
            <person name="Rokhsar D."/>
            <person name="Grimwood J."/>
            <person name="Schmutz J."/>
            <person name="Juenger T."/>
        </authorList>
    </citation>
    <scope>NUCLEOTIDE SEQUENCE [LARGE SCALE GENOMIC DNA]</scope>
    <source>
        <strain evidence="2">FIL2</strain>
    </source>
</reference>
<evidence type="ECO:0000313" key="2">
    <source>
        <dbReference type="EMBL" id="PVH64276.1"/>
    </source>
</evidence>
<accession>A0A2T8KQ39</accession>
<dbReference type="AlphaFoldDB" id="A0A2T8KQ39"/>
<organism evidence="2">
    <name type="scientific">Panicum hallii</name>
    <dbReference type="NCBI Taxonomy" id="206008"/>
    <lineage>
        <taxon>Eukaryota</taxon>
        <taxon>Viridiplantae</taxon>
        <taxon>Streptophyta</taxon>
        <taxon>Embryophyta</taxon>
        <taxon>Tracheophyta</taxon>
        <taxon>Spermatophyta</taxon>
        <taxon>Magnoliopsida</taxon>
        <taxon>Liliopsida</taxon>
        <taxon>Poales</taxon>
        <taxon>Poaceae</taxon>
        <taxon>PACMAD clade</taxon>
        <taxon>Panicoideae</taxon>
        <taxon>Panicodae</taxon>
        <taxon>Paniceae</taxon>
        <taxon>Panicinae</taxon>
        <taxon>Panicum</taxon>
        <taxon>Panicum sect. Panicum</taxon>
    </lineage>
</organism>
<dbReference type="Proteomes" id="UP000243499">
    <property type="component" value="Chromosome 2"/>
</dbReference>
<feature type="region of interest" description="Disordered" evidence="1">
    <location>
        <begin position="1"/>
        <end position="24"/>
    </location>
</feature>
<dbReference type="Gramene" id="PVH64276">
    <property type="protein sequence ID" value="PVH64276"/>
    <property type="gene ID" value="PAHAL_2G227300"/>
</dbReference>
<feature type="region of interest" description="Disordered" evidence="1">
    <location>
        <begin position="227"/>
        <end position="249"/>
    </location>
</feature>
<protein>
    <submittedName>
        <fullName evidence="2">Uncharacterized protein</fullName>
    </submittedName>
</protein>
<sequence>MCPISARRPCARVGPASPPPAAPSTVIGTTIISLPSWATTTSPTHLCRRGRGHHRRHRGAAAVWCSSPPRRRSTPATSPSISCTAAALGSSSTAAAPPARSSWRRRWRHGWSTSRHAMPGGIHIRGAESAHYAGRSKGYIFWAIEDDGSVLAASEGTEALSHFRLPENVRGSYHRSTFRFIDDGADDLVRVVSLIGDDLRVFVKEEPNNGGSDWVLVRSLHLPELRPPLGSNGTRRASSAEAQRSSQRTRGMWCWHQQRRHGCSPSSSEPCRWSVSTIGIGLPARCIRMNCGYNRRFVCVFYTVREAVMVHAMTFASANR</sequence>
<gene>
    <name evidence="2" type="ORF">PAHAL_2G227300</name>
</gene>
<proteinExistence type="predicted"/>
<dbReference type="EMBL" id="CM008047">
    <property type="protein sequence ID" value="PVH64276.1"/>
    <property type="molecule type" value="Genomic_DNA"/>
</dbReference>